<dbReference type="KEGG" id="grl:LPB144_13000"/>
<evidence type="ECO:0000259" key="9">
    <source>
        <dbReference type="PROSITE" id="PS51645"/>
    </source>
</evidence>
<comment type="cofactor">
    <cofactor evidence="6 8">
        <name>FAD</name>
        <dbReference type="ChEBI" id="CHEBI:57692"/>
    </cofactor>
    <text evidence="6 8">Binds 1 FAD per subunit.</text>
</comment>
<dbReference type="Proteomes" id="UP000182510">
    <property type="component" value="Chromosome"/>
</dbReference>
<dbReference type="PANTHER" id="PTHR11455:SF22">
    <property type="entry name" value="CRYPTOCHROME DASH"/>
    <property type="match status" value="1"/>
</dbReference>
<dbReference type="InterPro" id="IPR036155">
    <property type="entry name" value="Crypto/Photolyase_N_sf"/>
</dbReference>
<gene>
    <name evidence="10" type="ORF">LPB144_13000</name>
</gene>
<feature type="site" description="Electron transfer via tryptophanyl radical" evidence="7">
    <location>
        <position position="375"/>
    </location>
</feature>
<dbReference type="Gene3D" id="1.10.579.10">
    <property type="entry name" value="DNA Cyclobutane Dipyrimidine Photolyase, subunit A, domain 3"/>
    <property type="match status" value="1"/>
</dbReference>
<feature type="binding site" evidence="6">
    <location>
        <begin position="388"/>
        <end position="390"/>
    </location>
    <ligand>
        <name>FAD</name>
        <dbReference type="ChEBI" id="CHEBI:57692"/>
    </ligand>
</feature>
<accession>A0A1L3J803</accession>
<dbReference type="InterPro" id="IPR006050">
    <property type="entry name" value="DNA_photolyase_N"/>
</dbReference>
<dbReference type="InterPro" id="IPR002081">
    <property type="entry name" value="Cryptochrome/DNA_photolyase_1"/>
</dbReference>
<comment type="similarity">
    <text evidence="1 8">Belongs to the DNA photolyase class-1 family.</text>
</comment>
<dbReference type="PROSITE" id="PS51645">
    <property type="entry name" value="PHR_CRY_ALPHA_BETA"/>
    <property type="match status" value="1"/>
</dbReference>
<organism evidence="10 11">
    <name type="scientific">Christiangramia salexigens</name>
    <dbReference type="NCBI Taxonomy" id="1913577"/>
    <lineage>
        <taxon>Bacteria</taxon>
        <taxon>Pseudomonadati</taxon>
        <taxon>Bacteroidota</taxon>
        <taxon>Flavobacteriia</taxon>
        <taxon>Flavobacteriales</taxon>
        <taxon>Flavobacteriaceae</taxon>
        <taxon>Christiangramia</taxon>
    </lineage>
</organism>
<dbReference type="NCBIfam" id="TIGR02765">
    <property type="entry name" value="crypto_DASH"/>
    <property type="match status" value="1"/>
</dbReference>
<name>A0A1L3J803_9FLAO</name>
<keyword evidence="10" id="KW-0456">Lyase</keyword>
<keyword evidence="3 6" id="KW-0285">Flavoprotein</keyword>
<dbReference type="GO" id="GO:0071949">
    <property type="term" value="F:FAD binding"/>
    <property type="evidence" value="ECO:0007669"/>
    <property type="project" value="TreeGrafter"/>
</dbReference>
<feature type="binding site" evidence="6">
    <location>
        <begin position="291"/>
        <end position="298"/>
    </location>
    <ligand>
        <name>FAD</name>
        <dbReference type="ChEBI" id="CHEBI:57692"/>
    </ligand>
</feature>
<reference evidence="10 11" key="1">
    <citation type="submission" date="2016-11" db="EMBL/GenBank/DDBJ databases">
        <title>Gramella sp. LPB0144 isolated from marine environment.</title>
        <authorList>
            <person name="Kim E."/>
            <person name="Yi H."/>
        </authorList>
    </citation>
    <scope>NUCLEOTIDE SEQUENCE [LARGE SCALE GENOMIC DNA]</scope>
    <source>
        <strain evidence="10 11">LPB0144</strain>
    </source>
</reference>
<dbReference type="GO" id="GO:0003677">
    <property type="term" value="F:DNA binding"/>
    <property type="evidence" value="ECO:0007669"/>
    <property type="project" value="TreeGrafter"/>
</dbReference>
<dbReference type="SUPFAM" id="SSF48173">
    <property type="entry name" value="Cryptochrome/photolyase FAD-binding domain"/>
    <property type="match status" value="1"/>
</dbReference>
<feature type="domain" description="Photolyase/cryptochrome alpha/beta" evidence="9">
    <location>
        <begin position="8"/>
        <end position="140"/>
    </location>
</feature>
<feature type="binding site" evidence="6">
    <location>
        <begin position="251"/>
        <end position="255"/>
    </location>
    <ligand>
        <name>FAD</name>
        <dbReference type="ChEBI" id="CHEBI:57692"/>
    </ligand>
</feature>
<dbReference type="OrthoDB" id="9772484at2"/>
<comment type="function">
    <text evidence="8">May have a photoreceptor function.</text>
</comment>
<protein>
    <recommendedName>
        <fullName evidence="2 8">Cryptochrome DASH</fullName>
    </recommendedName>
</protein>
<comment type="cofactor">
    <cofactor evidence="8">
        <name>(6R)-5,10-methylene-5,6,7,8-tetrahydrofolate</name>
        <dbReference type="ChEBI" id="CHEBI:15636"/>
    </cofactor>
    <text evidence="8">Binds 1 5,10-methenyltetrahydrofolate (MTHF) per subunit.</text>
</comment>
<dbReference type="Pfam" id="PF03441">
    <property type="entry name" value="FAD_binding_7"/>
    <property type="match status" value="1"/>
</dbReference>
<dbReference type="Pfam" id="PF00875">
    <property type="entry name" value="DNA_photolyase"/>
    <property type="match status" value="1"/>
</dbReference>
<evidence type="ECO:0000256" key="7">
    <source>
        <dbReference type="PIRSR" id="PIRSR602081-2"/>
    </source>
</evidence>
<dbReference type="Gene3D" id="3.40.50.620">
    <property type="entry name" value="HUPs"/>
    <property type="match status" value="1"/>
</dbReference>
<dbReference type="InterPro" id="IPR014133">
    <property type="entry name" value="Cry_DASH"/>
</dbReference>
<evidence type="ECO:0000256" key="2">
    <source>
        <dbReference type="ARBA" id="ARBA00017881"/>
    </source>
</evidence>
<feature type="binding site" evidence="6">
    <location>
        <position position="288"/>
    </location>
    <ligand>
        <name>FAD</name>
        <dbReference type="ChEBI" id="CHEBI:57692"/>
    </ligand>
</feature>
<keyword evidence="5 8" id="KW-0157">Chromophore</keyword>
<proteinExistence type="inferred from homology"/>
<keyword evidence="11" id="KW-1185">Reference proteome</keyword>
<dbReference type="EMBL" id="CP018153">
    <property type="protein sequence ID" value="APG61266.1"/>
    <property type="molecule type" value="Genomic_DNA"/>
</dbReference>
<dbReference type="Gene3D" id="1.25.40.80">
    <property type="match status" value="1"/>
</dbReference>
<evidence type="ECO:0000256" key="8">
    <source>
        <dbReference type="RuleBase" id="RU367151"/>
    </source>
</evidence>
<dbReference type="PANTHER" id="PTHR11455">
    <property type="entry name" value="CRYPTOCHROME"/>
    <property type="match status" value="1"/>
</dbReference>
<dbReference type="RefSeq" id="WP_072553956.1">
    <property type="nucleotide sequence ID" value="NZ_CP018153.1"/>
</dbReference>
<dbReference type="AlphaFoldDB" id="A0A1L3J803"/>
<evidence type="ECO:0000256" key="3">
    <source>
        <dbReference type="ARBA" id="ARBA00022630"/>
    </source>
</evidence>
<feature type="site" description="Electron transfer via tryptophanyl radical" evidence="7">
    <location>
        <position position="322"/>
    </location>
</feature>
<sequence>MQEERHIKTGLIWYRNDLRVSDHEALKTACDNNERVLAVYCFDPRHYVFNNYGFKKTGRFRTRFLIESVRELKYNLKNLNISLLVYLDKPEEKIPELISTHSVTSIYYQKEWTQEEYDVEAALKTNISGVNLHSYYQQFLYSPNQIPYTSFNQIPKIFTEFRKACEKNASISNLIRTPSPFPKENLINSETSIPELIDLGLQEFQVDPRSVFPFKGGENQAWNRIRYYFWKTHKLKDYKNTRNGMTGIDYSSKLSAWLANGCTSPKLLYYEVKSFEKEIISNQSTYWFIFELIWRDFFKYISLKHGNTLFRQGGILIKPLKWNEDKKIIEQLIKGETQNDFINANMKEIAATGFMSNRGRQNVNSYWAKELKQDWRIGASYYESLLIDYDVHSNWGNWMYISGVGNDPRDRKFNIQSQAERYDPEKKFRKIWLER</sequence>
<dbReference type="InterPro" id="IPR014729">
    <property type="entry name" value="Rossmann-like_a/b/a_fold"/>
</dbReference>
<dbReference type="STRING" id="1913577.LPB144_13000"/>
<dbReference type="InterPro" id="IPR036134">
    <property type="entry name" value="Crypto/Photolyase_FAD-like_sf"/>
</dbReference>
<evidence type="ECO:0000256" key="6">
    <source>
        <dbReference type="PIRSR" id="PIRSR602081-1"/>
    </source>
</evidence>
<dbReference type="SUPFAM" id="SSF52425">
    <property type="entry name" value="Cryptochrome/photolyase, N-terminal domain"/>
    <property type="match status" value="1"/>
</dbReference>
<evidence type="ECO:0000313" key="11">
    <source>
        <dbReference type="Proteomes" id="UP000182510"/>
    </source>
</evidence>
<evidence type="ECO:0000313" key="10">
    <source>
        <dbReference type="EMBL" id="APG61266.1"/>
    </source>
</evidence>
<evidence type="ECO:0000256" key="5">
    <source>
        <dbReference type="ARBA" id="ARBA00022991"/>
    </source>
</evidence>
<evidence type="ECO:0000256" key="4">
    <source>
        <dbReference type="ARBA" id="ARBA00022827"/>
    </source>
</evidence>
<dbReference type="InterPro" id="IPR005101">
    <property type="entry name" value="Cryptochr/Photolyase_FAD-bd"/>
</dbReference>
<feature type="site" description="Electron transfer via tryptophanyl radical" evidence="7">
    <location>
        <position position="398"/>
    </location>
</feature>
<keyword evidence="4 6" id="KW-0274">FAD</keyword>
<evidence type="ECO:0000256" key="1">
    <source>
        <dbReference type="ARBA" id="ARBA00005862"/>
    </source>
</evidence>
<dbReference type="GO" id="GO:0000719">
    <property type="term" value="P:photoreactive repair"/>
    <property type="evidence" value="ECO:0007669"/>
    <property type="project" value="TreeGrafter"/>
</dbReference>
<feature type="binding site" evidence="6">
    <location>
        <position position="238"/>
    </location>
    <ligand>
        <name>FAD</name>
        <dbReference type="ChEBI" id="CHEBI:57692"/>
    </ligand>
</feature>
<dbReference type="GO" id="GO:0003904">
    <property type="term" value="F:deoxyribodipyrimidine photo-lyase activity"/>
    <property type="evidence" value="ECO:0007669"/>
    <property type="project" value="TreeGrafter"/>
</dbReference>